<evidence type="ECO:0000313" key="3">
    <source>
        <dbReference type="Proteomes" id="UP001164439"/>
    </source>
</evidence>
<sequence>MRSGYATGSRGLAWLHQSLAEERAESGLAFNPLRDAFQRAPEEVYAELRQRSPVHHSRLLDCWVVTRYADVARVLRDHTVFRSSPDATTQDLVDPYVTLDPGRPSLFMLDPPDHTRLRGAVHEAFTPEALRRLTPRLEECVRQVVGALGRPGERVDLVPRFAALLPLRVFDLITGLDLHTEDRVTGWVSDVVRGLEPIATARTAEQALTAYQALGACLDERRAGPARPGTLHFTLARDVEAGRLSDAEARQLLMFLILAGTKTVSDFLACAAEELTALPPGAPGRQRVDDALVDDLIARTSPVQIVARTAAAPTVLGGRSIGVGDRVLLVLASANRDVGRAGRDVAFGGGIHRCVGARLARLEGRSALSCLLETYPEVRLAEATPSRRCVTLRSWDRVIVHL</sequence>
<dbReference type="PANTHER" id="PTHR46696">
    <property type="entry name" value="P450, PUTATIVE (EUROFUNG)-RELATED"/>
    <property type="match status" value="1"/>
</dbReference>
<dbReference type="InterPro" id="IPR002397">
    <property type="entry name" value="Cyt_P450_B"/>
</dbReference>
<name>A0ABY7K8I5_9ACTN</name>
<evidence type="ECO:0000313" key="2">
    <source>
        <dbReference type="EMBL" id="WAZ19602.1"/>
    </source>
</evidence>
<dbReference type="RefSeq" id="WP_269657293.1">
    <property type="nucleotide sequence ID" value="NZ_CP114413.1"/>
</dbReference>
<dbReference type="EMBL" id="CP114413">
    <property type="protein sequence ID" value="WAZ19602.1"/>
    <property type="molecule type" value="Genomic_DNA"/>
</dbReference>
<comment type="similarity">
    <text evidence="1">Belongs to the cytochrome P450 family.</text>
</comment>
<accession>A0ABY7K8I5</accession>
<evidence type="ECO:0000256" key="1">
    <source>
        <dbReference type="ARBA" id="ARBA00010617"/>
    </source>
</evidence>
<dbReference type="Proteomes" id="UP001164439">
    <property type="component" value="Chromosome"/>
</dbReference>
<reference evidence="2" key="1">
    <citation type="submission" date="2022-12" db="EMBL/GenBank/DDBJ databases">
        <authorList>
            <person name="Ruckert C."/>
            <person name="Busche T."/>
            <person name="Kalinowski J."/>
            <person name="Wittmann C."/>
        </authorList>
    </citation>
    <scope>NUCLEOTIDE SEQUENCE</scope>
    <source>
        <strain evidence="2">DSM 40467</strain>
    </source>
</reference>
<protein>
    <submittedName>
        <fullName evidence="2">Cytochrome P450</fullName>
    </submittedName>
</protein>
<proteinExistence type="inferred from homology"/>
<keyword evidence="3" id="KW-1185">Reference proteome</keyword>
<gene>
    <name evidence="2" type="ORF">STRCI_000663</name>
</gene>
<dbReference type="Gene3D" id="1.10.630.10">
    <property type="entry name" value="Cytochrome P450"/>
    <property type="match status" value="1"/>
</dbReference>
<dbReference type="PRINTS" id="PR00359">
    <property type="entry name" value="BP450"/>
</dbReference>
<dbReference type="InterPro" id="IPR017972">
    <property type="entry name" value="Cyt_P450_CS"/>
</dbReference>
<dbReference type="InterPro" id="IPR036396">
    <property type="entry name" value="Cyt_P450_sf"/>
</dbReference>
<dbReference type="PANTHER" id="PTHR46696:SF1">
    <property type="entry name" value="CYTOCHROME P450 YJIB-RELATED"/>
    <property type="match status" value="1"/>
</dbReference>
<dbReference type="PROSITE" id="PS00086">
    <property type="entry name" value="CYTOCHROME_P450"/>
    <property type="match status" value="1"/>
</dbReference>
<organism evidence="2 3">
    <name type="scientific">Streptomyces cinnabarinus</name>
    <dbReference type="NCBI Taxonomy" id="67287"/>
    <lineage>
        <taxon>Bacteria</taxon>
        <taxon>Bacillati</taxon>
        <taxon>Actinomycetota</taxon>
        <taxon>Actinomycetes</taxon>
        <taxon>Kitasatosporales</taxon>
        <taxon>Streptomycetaceae</taxon>
        <taxon>Streptomyces</taxon>
    </lineage>
</organism>
<dbReference type="SUPFAM" id="SSF48264">
    <property type="entry name" value="Cytochrome P450"/>
    <property type="match status" value="1"/>
</dbReference>